<name>A0A077AX81_9PROT</name>
<organism evidence="5 6">
    <name type="scientific">Candidatus Odyssella acanthamoebae</name>
    <dbReference type="NCBI Taxonomy" id="91604"/>
    <lineage>
        <taxon>Bacteria</taxon>
        <taxon>Pseudomonadati</taxon>
        <taxon>Pseudomonadota</taxon>
        <taxon>Alphaproteobacteria</taxon>
        <taxon>Holosporales</taxon>
        <taxon>Candidatus Paracaedibacteraceae</taxon>
        <taxon>Candidatus Odyssella</taxon>
    </lineage>
</organism>
<dbReference type="InterPro" id="IPR032874">
    <property type="entry name" value="DDE_dom"/>
</dbReference>
<dbReference type="eggNOG" id="COG3316">
    <property type="taxonomic scope" value="Bacteria"/>
</dbReference>
<protein>
    <recommendedName>
        <fullName evidence="4">DDE domain-containing protein</fullName>
    </recommendedName>
</protein>
<evidence type="ECO:0000256" key="3">
    <source>
        <dbReference type="ARBA" id="ARBA00023172"/>
    </source>
</evidence>
<evidence type="ECO:0000313" key="5">
    <source>
        <dbReference type="EMBL" id="AIK97206.1"/>
    </source>
</evidence>
<dbReference type="GO" id="GO:0003677">
    <property type="term" value="F:DNA binding"/>
    <property type="evidence" value="ECO:0007669"/>
    <property type="project" value="UniProtKB-KW"/>
</dbReference>
<keyword evidence="6" id="KW-1185">Reference proteome</keyword>
<accession>A0A077AX81</accession>
<evidence type="ECO:0000256" key="1">
    <source>
        <dbReference type="ARBA" id="ARBA00022578"/>
    </source>
</evidence>
<feature type="domain" description="DDE" evidence="4">
    <location>
        <begin position="74"/>
        <end position="201"/>
    </location>
</feature>
<keyword evidence="2" id="KW-0238">DNA-binding</keyword>
<dbReference type="Proteomes" id="UP000028926">
    <property type="component" value="Chromosome"/>
</dbReference>
<dbReference type="GO" id="GO:0032196">
    <property type="term" value="P:transposition"/>
    <property type="evidence" value="ECO:0007669"/>
    <property type="project" value="UniProtKB-KW"/>
</dbReference>
<dbReference type="HOGENOM" id="CLU_067322_1_2_5"/>
<dbReference type="InterPro" id="IPR052183">
    <property type="entry name" value="IS_Transposase"/>
</dbReference>
<dbReference type="RefSeq" id="WP_038466464.1">
    <property type="nucleotide sequence ID" value="NZ_CP008941.1"/>
</dbReference>
<gene>
    <name evidence="5" type="ORF">ID47_11400</name>
</gene>
<proteinExistence type="predicted"/>
<dbReference type="AlphaFoldDB" id="A0A077AX81"/>
<dbReference type="GO" id="GO:0006310">
    <property type="term" value="P:DNA recombination"/>
    <property type="evidence" value="ECO:0007669"/>
    <property type="project" value="UniProtKB-KW"/>
</dbReference>
<dbReference type="EMBL" id="CP008941">
    <property type="protein sequence ID" value="AIK97206.1"/>
    <property type="molecule type" value="Genomic_DNA"/>
</dbReference>
<sequence length="236" mass="27859">MTLEVAPRRHRFPISIISQAVWIYHRFNNSYRDIEEQMAYRGIHVSYETILSWSIKFSSHFRNVIKKRERKPSDKWHLDEMTVKVNGEVFILWRAVDSDGYELDVFLQKRRNRKAAIRFLNRLLGSYPIPRVIITDRLKSYKKPIQAMCRGTQHRSHKGLNNRAENAHLPTRRKEKCLIKFKSPQGVQRTLALMGKVRNLFAIEVGRYLKKASMRREAFKAACTIWSEAAQELLCV</sequence>
<dbReference type="OrthoDB" id="4315389at2"/>
<keyword evidence="3" id="KW-0233">DNA recombination</keyword>
<dbReference type="NCBIfam" id="NF033587">
    <property type="entry name" value="transpos_IS6"/>
    <property type="match status" value="1"/>
</dbReference>
<dbReference type="PANTHER" id="PTHR35528:SF3">
    <property type="entry name" value="BLL1675 PROTEIN"/>
    <property type="match status" value="1"/>
</dbReference>
<evidence type="ECO:0000313" key="6">
    <source>
        <dbReference type="Proteomes" id="UP000028926"/>
    </source>
</evidence>
<keyword evidence="1" id="KW-0815">Transposition</keyword>
<dbReference type="PANTHER" id="PTHR35528">
    <property type="entry name" value="BLL1675 PROTEIN"/>
    <property type="match status" value="1"/>
</dbReference>
<reference evidence="5 6" key="1">
    <citation type="submission" date="2014-07" db="EMBL/GenBank/DDBJ databases">
        <title>Comparative genomic insights into amoeba endosymbionts belonging to the families of Holosporaceae and Candidatus Midichloriaceae within Rickettsiales.</title>
        <authorList>
            <person name="Wang Z."/>
            <person name="Wu M."/>
        </authorList>
    </citation>
    <scope>NUCLEOTIDE SEQUENCE [LARGE SCALE GENOMIC DNA]</scope>
    <source>
        <strain evidence="5">PRA3</strain>
    </source>
</reference>
<evidence type="ECO:0000256" key="2">
    <source>
        <dbReference type="ARBA" id="ARBA00023125"/>
    </source>
</evidence>
<dbReference type="Pfam" id="PF13610">
    <property type="entry name" value="DDE_Tnp_IS240"/>
    <property type="match status" value="1"/>
</dbReference>
<dbReference type="KEGG" id="paca:ID47_11400"/>
<dbReference type="InterPro" id="IPR047930">
    <property type="entry name" value="Transpos_IS6"/>
</dbReference>
<evidence type="ECO:0000259" key="4">
    <source>
        <dbReference type="Pfam" id="PF13610"/>
    </source>
</evidence>